<dbReference type="PANTHER" id="PTHR11579:SF0">
    <property type="entry name" value="PROTEIN-L-ISOASPARTATE(D-ASPARTATE) O-METHYLTRANSFERASE"/>
    <property type="match status" value="1"/>
</dbReference>
<organism evidence="9 10">
    <name type="scientific">Thioalbus denitrificans</name>
    <dbReference type="NCBI Taxonomy" id="547122"/>
    <lineage>
        <taxon>Bacteria</taxon>
        <taxon>Pseudomonadati</taxon>
        <taxon>Pseudomonadota</taxon>
        <taxon>Gammaproteobacteria</taxon>
        <taxon>Chromatiales</taxon>
        <taxon>Ectothiorhodospiraceae</taxon>
        <taxon>Thioalbus</taxon>
    </lineage>
</organism>
<dbReference type="Proteomes" id="UP000252707">
    <property type="component" value="Unassembled WGS sequence"/>
</dbReference>
<keyword evidence="5 7" id="KW-0808">Transferase</keyword>
<evidence type="ECO:0000256" key="5">
    <source>
        <dbReference type="ARBA" id="ARBA00022679"/>
    </source>
</evidence>
<evidence type="ECO:0000256" key="6">
    <source>
        <dbReference type="ARBA" id="ARBA00022691"/>
    </source>
</evidence>
<dbReference type="GO" id="GO:0005737">
    <property type="term" value="C:cytoplasm"/>
    <property type="evidence" value="ECO:0007669"/>
    <property type="project" value="UniProtKB-SubCell"/>
</dbReference>
<keyword evidence="6 7" id="KW-0949">S-adenosyl-L-methionine</keyword>
<dbReference type="SUPFAM" id="SSF53335">
    <property type="entry name" value="S-adenosyl-L-methionine-dependent methyltransferases"/>
    <property type="match status" value="1"/>
</dbReference>
<comment type="similarity">
    <text evidence="2 7">Belongs to the methyltransferase superfamily. L-isoaspartyl/D-aspartyl protein methyltransferase family.</text>
</comment>
<dbReference type="NCBIfam" id="NF001453">
    <property type="entry name" value="PRK00312.1"/>
    <property type="match status" value="1"/>
</dbReference>
<sequence length="240" mass="25360">MRLARGCLLLAALAGAGAGAADPAAQRAAMVRIVAEDVRASADYLGTDRLDPRVLDALGRVPRHAFVPPAERDQAYENRPLPIGWGQTISQPYIVAVMTHLLALEPGDRVFELGTGSGYQAAILAELGAEVFTMEIIEPLGERAAATLQEQDYAAVSVRVGDGYDGWPGRAPFDAIIVTAAGDHVPPPLVQQLRPGGRLVMPVGSRFLTQQLTLVEKGEDGGLSSRALLPVQFVPLTGGH</sequence>
<dbReference type="CDD" id="cd02440">
    <property type="entry name" value="AdoMet_MTases"/>
    <property type="match status" value="1"/>
</dbReference>
<reference evidence="9 10" key="1">
    <citation type="submission" date="2018-07" db="EMBL/GenBank/DDBJ databases">
        <title>Genomic Encyclopedia of Type Strains, Phase IV (KMG-IV): sequencing the most valuable type-strain genomes for metagenomic binning, comparative biology and taxonomic classification.</title>
        <authorList>
            <person name="Goeker M."/>
        </authorList>
    </citation>
    <scope>NUCLEOTIDE SEQUENCE [LARGE SCALE GENOMIC DNA]</scope>
    <source>
        <strain evidence="9 10">DSM 26407</strain>
    </source>
</reference>
<dbReference type="Pfam" id="PF01135">
    <property type="entry name" value="PCMT"/>
    <property type="match status" value="1"/>
</dbReference>
<comment type="catalytic activity">
    <reaction evidence="7">
        <text>[protein]-L-isoaspartate + S-adenosyl-L-methionine = [protein]-L-isoaspartate alpha-methyl ester + S-adenosyl-L-homocysteine</text>
        <dbReference type="Rhea" id="RHEA:12705"/>
        <dbReference type="Rhea" id="RHEA-COMP:12143"/>
        <dbReference type="Rhea" id="RHEA-COMP:12144"/>
        <dbReference type="ChEBI" id="CHEBI:57856"/>
        <dbReference type="ChEBI" id="CHEBI:59789"/>
        <dbReference type="ChEBI" id="CHEBI:90596"/>
        <dbReference type="ChEBI" id="CHEBI:90598"/>
        <dbReference type="EC" id="2.1.1.77"/>
    </reaction>
</comment>
<dbReference type="FunFam" id="3.40.50.150:FF:000010">
    <property type="entry name" value="Protein-L-isoaspartate O-methyltransferase"/>
    <property type="match status" value="1"/>
</dbReference>
<keyword evidence="3 7" id="KW-0963">Cytoplasm</keyword>
<evidence type="ECO:0000313" key="10">
    <source>
        <dbReference type="Proteomes" id="UP000252707"/>
    </source>
</evidence>
<evidence type="ECO:0000256" key="4">
    <source>
        <dbReference type="ARBA" id="ARBA00022603"/>
    </source>
</evidence>
<gene>
    <name evidence="7" type="primary">pcm</name>
    <name evidence="9" type="ORF">DFQ59_1019</name>
</gene>
<dbReference type="HAMAP" id="MF_00090">
    <property type="entry name" value="PIMT"/>
    <property type="match status" value="1"/>
</dbReference>
<feature type="chain" id="PRO_5016820243" description="Protein-L-isoaspartate O-methyltransferase" evidence="8">
    <location>
        <begin position="21"/>
        <end position="240"/>
    </location>
</feature>
<keyword evidence="8" id="KW-0732">Signal</keyword>
<dbReference type="GO" id="GO:0030091">
    <property type="term" value="P:protein repair"/>
    <property type="evidence" value="ECO:0007669"/>
    <property type="project" value="UniProtKB-UniRule"/>
</dbReference>
<dbReference type="EMBL" id="QPJY01000001">
    <property type="protein sequence ID" value="RCX32712.1"/>
    <property type="molecule type" value="Genomic_DNA"/>
</dbReference>
<protein>
    <recommendedName>
        <fullName evidence="7">Protein-L-isoaspartate O-methyltransferase</fullName>
        <ecNumber evidence="7">2.1.1.77</ecNumber>
    </recommendedName>
    <alternativeName>
        <fullName evidence="7">L-isoaspartyl protein carboxyl methyltransferase</fullName>
    </alternativeName>
    <alternativeName>
        <fullName evidence="7">Protein L-isoaspartyl methyltransferase</fullName>
    </alternativeName>
    <alternativeName>
        <fullName evidence="7">Protein-beta-aspartate methyltransferase</fullName>
        <shortName evidence="7">PIMT</shortName>
    </alternativeName>
</protein>
<evidence type="ECO:0000256" key="7">
    <source>
        <dbReference type="HAMAP-Rule" id="MF_00090"/>
    </source>
</evidence>
<dbReference type="RefSeq" id="WP_211314725.1">
    <property type="nucleotide sequence ID" value="NZ_QPJY01000001.1"/>
</dbReference>
<evidence type="ECO:0000256" key="8">
    <source>
        <dbReference type="SAM" id="SignalP"/>
    </source>
</evidence>
<comment type="caution">
    <text evidence="9">The sequence shown here is derived from an EMBL/GenBank/DDBJ whole genome shotgun (WGS) entry which is preliminary data.</text>
</comment>
<feature type="active site" evidence="7">
    <location>
        <position position="90"/>
    </location>
</feature>
<comment type="function">
    <text evidence="7">Catalyzes the methyl esterification of L-isoaspartyl residues in peptides and proteins that result from spontaneous decomposition of normal L-aspartyl and L-asparaginyl residues. It plays a role in the repair and/or degradation of damaged proteins.</text>
</comment>
<comment type="subcellular location">
    <subcellularLocation>
        <location evidence="1 7">Cytoplasm</location>
    </subcellularLocation>
</comment>
<dbReference type="GO" id="GO:0004719">
    <property type="term" value="F:protein-L-isoaspartate (D-aspartate) O-methyltransferase activity"/>
    <property type="evidence" value="ECO:0007669"/>
    <property type="project" value="UniProtKB-UniRule"/>
</dbReference>
<evidence type="ECO:0000256" key="3">
    <source>
        <dbReference type="ARBA" id="ARBA00022490"/>
    </source>
</evidence>
<proteinExistence type="inferred from homology"/>
<evidence type="ECO:0000256" key="2">
    <source>
        <dbReference type="ARBA" id="ARBA00005369"/>
    </source>
</evidence>
<dbReference type="Gene3D" id="3.40.50.150">
    <property type="entry name" value="Vaccinia Virus protein VP39"/>
    <property type="match status" value="1"/>
</dbReference>
<accession>A0A369CF69</accession>
<feature type="signal peptide" evidence="8">
    <location>
        <begin position="1"/>
        <end position="20"/>
    </location>
</feature>
<dbReference type="NCBIfam" id="TIGR00080">
    <property type="entry name" value="pimt"/>
    <property type="match status" value="1"/>
</dbReference>
<keyword evidence="4 7" id="KW-0489">Methyltransferase</keyword>
<evidence type="ECO:0000313" key="9">
    <source>
        <dbReference type="EMBL" id="RCX32712.1"/>
    </source>
</evidence>
<dbReference type="GO" id="GO:0032259">
    <property type="term" value="P:methylation"/>
    <property type="evidence" value="ECO:0007669"/>
    <property type="project" value="UniProtKB-KW"/>
</dbReference>
<name>A0A369CF69_9GAMM</name>
<dbReference type="PROSITE" id="PS01279">
    <property type="entry name" value="PCMT"/>
    <property type="match status" value="1"/>
</dbReference>
<dbReference type="AlphaFoldDB" id="A0A369CF69"/>
<dbReference type="InterPro" id="IPR029063">
    <property type="entry name" value="SAM-dependent_MTases_sf"/>
</dbReference>
<dbReference type="PANTHER" id="PTHR11579">
    <property type="entry name" value="PROTEIN-L-ISOASPARTATE O-METHYLTRANSFERASE"/>
    <property type="match status" value="1"/>
</dbReference>
<keyword evidence="10" id="KW-1185">Reference proteome</keyword>
<evidence type="ECO:0000256" key="1">
    <source>
        <dbReference type="ARBA" id="ARBA00004496"/>
    </source>
</evidence>
<dbReference type="InterPro" id="IPR000682">
    <property type="entry name" value="PCMT"/>
</dbReference>
<dbReference type="EC" id="2.1.1.77" evidence="7"/>